<accession>A0A1L7XXX6</accession>
<dbReference type="Proteomes" id="UP000184330">
    <property type="component" value="Unassembled WGS sequence"/>
</dbReference>
<dbReference type="CDD" id="cd00067">
    <property type="entry name" value="GAL4"/>
    <property type="match status" value="1"/>
</dbReference>
<evidence type="ECO:0000313" key="4">
    <source>
        <dbReference type="EMBL" id="CZR69836.1"/>
    </source>
</evidence>
<organism evidence="4 5">
    <name type="scientific">Phialocephala subalpina</name>
    <dbReference type="NCBI Taxonomy" id="576137"/>
    <lineage>
        <taxon>Eukaryota</taxon>
        <taxon>Fungi</taxon>
        <taxon>Dikarya</taxon>
        <taxon>Ascomycota</taxon>
        <taxon>Pezizomycotina</taxon>
        <taxon>Leotiomycetes</taxon>
        <taxon>Helotiales</taxon>
        <taxon>Mollisiaceae</taxon>
        <taxon>Phialocephala</taxon>
        <taxon>Phialocephala fortinii species complex</taxon>
    </lineage>
</organism>
<feature type="region of interest" description="Disordered" evidence="2">
    <location>
        <begin position="97"/>
        <end position="121"/>
    </location>
</feature>
<dbReference type="GO" id="GO:0045944">
    <property type="term" value="P:positive regulation of transcription by RNA polymerase II"/>
    <property type="evidence" value="ECO:0007669"/>
    <property type="project" value="TreeGrafter"/>
</dbReference>
<sequence length="610" mass="68360">MRSPRNGQQPNTPHVRTRQGCWTCRRRRRKCDEVKPTCQNCAKKGLKCKYGIQLTFHGANLFELDEDEAKELKNHGPERYDCLQFVDGLTGIQEDVARSESNHDGRPSSTPDSLGSHADLQHHTPERESVHFMPTFQHEQSGNSPGDGSYAGADPDMEEISFIENGHANTTPTISNLNEKADDSSRNLQYWSLVANHSRDSDTSTSCSPAYLAQIPANLKPARTAGVVENIGRVSSLHQHCCAVDVRLAQELFKYYIDSVSPWLQLCQFDISSSTAISLNSANYPPLYQAILALAASQSQKEEHSKLGPLFLEASETSLGSDIYSRHEQPIVTRHLHLVTRLLLRSLKEWRTALVDEIPSLESLGMHGFLGDVRGAVSWLVLRFDIATTLISHTPLSTNIREWHRLKGLAQLFTESSHLQETILLSAEIVDFCQSTNNNHDTERWVHLFSKLRDLESLCPSGFALPLVSSQIGMIAFSKSDPLPASHTIPRTFPIPIFTSRASFYVSLLRHLTRMLLSQCKPRKIEKRIVEGLRTASLYAVQICGLSLSNPLVWSWDPVVVASLLAAGPLLSYSEQQGELLEHLKRLSFITGWKFGQELQDLEDVWKFAC</sequence>
<dbReference type="SUPFAM" id="SSF57701">
    <property type="entry name" value="Zn2/Cys6 DNA-binding domain"/>
    <property type="match status" value="1"/>
</dbReference>
<dbReference type="Gene3D" id="4.10.240.10">
    <property type="entry name" value="Zn(2)-C6 fungal-type DNA-binding domain"/>
    <property type="match status" value="1"/>
</dbReference>
<dbReference type="EMBL" id="FJOG01000081">
    <property type="protein sequence ID" value="CZR69836.1"/>
    <property type="molecule type" value="Genomic_DNA"/>
</dbReference>
<dbReference type="InterPro" id="IPR001138">
    <property type="entry name" value="Zn2Cys6_DnaBD"/>
</dbReference>
<feature type="domain" description="Zn(2)-C6 fungal-type" evidence="3">
    <location>
        <begin position="20"/>
        <end position="50"/>
    </location>
</feature>
<dbReference type="PROSITE" id="PS50048">
    <property type="entry name" value="ZN2_CY6_FUNGAL_2"/>
    <property type="match status" value="1"/>
</dbReference>
<keyword evidence="5" id="KW-1185">Reference proteome</keyword>
<dbReference type="SMART" id="SM00066">
    <property type="entry name" value="GAL4"/>
    <property type="match status" value="1"/>
</dbReference>
<protein>
    <recommendedName>
        <fullName evidence="3">Zn(2)-C6 fungal-type domain-containing protein</fullName>
    </recommendedName>
</protein>
<feature type="compositionally biased region" description="Basic and acidic residues" evidence="2">
    <location>
        <begin position="97"/>
        <end position="106"/>
    </location>
</feature>
<name>A0A1L7XXX6_9HELO</name>
<keyword evidence="1" id="KW-0539">Nucleus</keyword>
<evidence type="ECO:0000256" key="2">
    <source>
        <dbReference type="SAM" id="MobiDB-lite"/>
    </source>
</evidence>
<dbReference type="GO" id="GO:0008270">
    <property type="term" value="F:zinc ion binding"/>
    <property type="evidence" value="ECO:0007669"/>
    <property type="project" value="InterPro"/>
</dbReference>
<dbReference type="PANTHER" id="PTHR37534">
    <property type="entry name" value="TRANSCRIPTIONAL ACTIVATOR PROTEIN UGA3"/>
    <property type="match status" value="1"/>
</dbReference>
<dbReference type="GO" id="GO:0000976">
    <property type="term" value="F:transcription cis-regulatory region binding"/>
    <property type="evidence" value="ECO:0007669"/>
    <property type="project" value="TreeGrafter"/>
</dbReference>
<dbReference type="OrthoDB" id="5419315at2759"/>
<dbReference type="AlphaFoldDB" id="A0A1L7XXX6"/>
<dbReference type="Pfam" id="PF00172">
    <property type="entry name" value="Zn_clus"/>
    <property type="match status" value="1"/>
</dbReference>
<feature type="region of interest" description="Disordered" evidence="2">
    <location>
        <begin position="136"/>
        <end position="155"/>
    </location>
</feature>
<dbReference type="GO" id="GO:0000981">
    <property type="term" value="F:DNA-binding transcription factor activity, RNA polymerase II-specific"/>
    <property type="evidence" value="ECO:0007669"/>
    <property type="project" value="InterPro"/>
</dbReference>
<evidence type="ECO:0000256" key="1">
    <source>
        <dbReference type="ARBA" id="ARBA00023242"/>
    </source>
</evidence>
<dbReference type="InterPro" id="IPR036864">
    <property type="entry name" value="Zn2-C6_fun-type_DNA-bd_sf"/>
</dbReference>
<gene>
    <name evidence="4" type="ORF">PAC_19736</name>
</gene>
<evidence type="ECO:0000259" key="3">
    <source>
        <dbReference type="PROSITE" id="PS50048"/>
    </source>
</evidence>
<evidence type="ECO:0000313" key="5">
    <source>
        <dbReference type="Proteomes" id="UP000184330"/>
    </source>
</evidence>
<dbReference type="PANTHER" id="PTHR37534:SF2">
    <property type="entry name" value="N-ACETYLTRANSFERASE DOMAIN-CONTAINING PROTEIN"/>
    <property type="match status" value="1"/>
</dbReference>
<proteinExistence type="predicted"/>
<reference evidence="4 5" key="1">
    <citation type="submission" date="2016-03" db="EMBL/GenBank/DDBJ databases">
        <authorList>
            <person name="Ploux O."/>
        </authorList>
    </citation>
    <scope>NUCLEOTIDE SEQUENCE [LARGE SCALE GENOMIC DNA]</scope>
    <source>
        <strain evidence="4 5">UAMH 11012</strain>
    </source>
</reference>
<feature type="compositionally biased region" description="Polar residues" evidence="2">
    <location>
        <begin position="137"/>
        <end position="146"/>
    </location>
</feature>
<dbReference type="PROSITE" id="PS00463">
    <property type="entry name" value="ZN2_CY6_FUNGAL_1"/>
    <property type="match status" value="1"/>
</dbReference>
<dbReference type="GO" id="GO:0005634">
    <property type="term" value="C:nucleus"/>
    <property type="evidence" value="ECO:0007669"/>
    <property type="project" value="TreeGrafter"/>
</dbReference>